<dbReference type="EMBL" id="CP001322">
    <property type="protein sequence ID" value="ACL06349.1"/>
    <property type="molecule type" value="Genomic_DNA"/>
</dbReference>
<dbReference type="Proteomes" id="UP000000739">
    <property type="component" value="Chromosome"/>
</dbReference>
<dbReference type="HOGENOM" id="CLU_1445480_0_0_7"/>
<evidence type="ECO:0000313" key="2">
    <source>
        <dbReference type="Proteomes" id="UP000000739"/>
    </source>
</evidence>
<gene>
    <name evidence="1" type="ordered locus">Dalk_4671</name>
</gene>
<accession>B8FNR8</accession>
<dbReference type="AlphaFoldDB" id="B8FNR8"/>
<keyword evidence="2" id="KW-1185">Reference proteome</keyword>
<reference evidence="1 2" key="1">
    <citation type="journal article" date="2012" name="Environ. Microbiol.">
        <title>The genome sequence of Desulfatibacillum alkenivorans AK-01: a blueprint for anaerobic alkane oxidation.</title>
        <authorList>
            <person name="Callaghan A.V."/>
            <person name="Morris B.E."/>
            <person name="Pereira I.A."/>
            <person name="McInerney M.J."/>
            <person name="Austin R.N."/>
            <person name="Groves J.T."/>
            <person name="Kukor J.J."/>
            <person name="Suflita J.M."/>
            <person name="Young L.Y."/>
            <person name="Zylstra G.J."/>
            <person name="Wawrik B."/>
        </authorList>
    </citation>
    <scope>NUCLEOTIDE SEQUENCE [LARGE SCALE GENOMIC DNA]</scope>
    <source>
        <strain evidence="1 2">AK-01</strain>
    </source>
</reference>
<sequence>MISKPIADLVQAMTKWGKSRGSAVQQAYLSEGDWSPWAQVEQALQFINTFGNVTVTRYQTVHSNPDVAADLLVAGGGPKKIAISLTCELHADTDQDAAPKVANPPAGYGNQGGDAVSDKTCEKVLACYEAMKNVDLSQYSPVVMGMMVSNTANDAAKFYLCDLTGFQAQALYQDKSGGVLGLYFKSL</sequence>
<dbReference type="KEGG" id="dal:Dalk_4671"/>
<organism evidence="1 2">
    <name type="scientific">Desulfatibacillum aliphaticivorans</name>
    <dbReference type="NCBI Taxonomy" id="218208"/>
    <lineage>
        <taxon>Bacteria</taxon>
        <taxon>Pseudomonadati</taxon>
        <taxon>Thermodesulfobacteriota</taxon>
        <taxon>Desulfobacteria</taxon>
        <taxon>Desulfobacterales</taxon>
        <taxon>Desulfatibacillaceae</taxon>
        <taxon>Desulfatibacillum</taxon>
    </lineage>
</organism>
<evidence type="ECO:0000313" key="1">
    <source>
        <dbReference type="EMBL" id="ACL06349.1"/>
    </source>
</evidence>
<protein>
    <submittedName>
        <fullName evidence="1">Uncharacterized protein</fullName>
    </submittedName>
</protein>
<name>B8FNR8_DESAL</name>
<dbReference type="RefSeq" id="WP_015949388.1">
    <property type="nucleotide sequence ID" value="NC_011768.1"/>
</dbReference>
<proteinExistence type="predicted"/>